<dbReference type="OrthoDB" id="146925at2"/>
<dbReference type="InterPro" id="IPR020471">
    <property type="entry name" value="AKR"/>
</dbReference>
<dbReference type="InterPro" id="IPR036812">
    <property type="entry name" value="NAD(P)_OxRdtase_dom_sf"/>
</dbReference>
<dbReference type="InterPro" id="IPR050791">
    <property type="entry name" value="Aldo-Keto_reductase"/>
</dbReference>
<dbReference type="GO" id="GO:0005737">
    <property type="term" value="C:cytoplasm"/>
    <property type="evidence" value="ECO:0007669"/>
    <property type="project" value="TreeGrafter"/>
</dbReference>
<evidence type="ECO:0000259" key="2">
    <source>
        <dbReference type="Pfam" id="PF00248"/>
    </source>
</evidence>
<dbReference type="PRINTS" id="PR00069">
    <property type="entry name" value="ALDKETRDTASE"/>
</dbReference>
<organism evidence="3 4">
    <name type="scientific">Ktedonosporobacter rubrisoli</name>
    <dbReference type="NCBI Taxonomy" id="2509675"/>
    <lineage>
        <taxon>Bacteria</taxon>
        <taxon>Bacillati</taxon>
        <taxon>Chloroflexota</taxon>
        <taxon>Ktedonobacteria</taxon>
        <taxon>Ktedonobacterales</taxon>
        <taxon>Ktedonosporobacteraceae</taxon>
        <taxon>Ktedonosporobacter</taxon>
    </lineage>
</organism>
<dbReference type="AlphaFoldDB" id="A0A4P6K5L1"/>
<evidence type="ECO:0000256" key="1">
    <source>
        <dbReference type="ARBA" id="ARBA00023002"/>
    </source>
</evidence>
<dbReference type="SUPFAM" id="SSF51430">
    <property type="entry name" value="NAD(P)-linked oxidoreductase"/>
    <property type="match status" value="1"/>
</dbReference>
<protein>
    <submittedName>
        <fullName evidence="3">Oxidoreductase</fullName>
    </submittedName>
</protein>
<dbReference type="KEGG" id="kbs:EPA93_06310"/>
<proteinExistence type="predicted"/>
<feature type="domain" description="NADP-dependent oxidoreductase" evidence="2">
    <location>
        <begin position="25"/>
        <end position="288"/>
    </location>
</feature>
<dbReference type="NCBIfam" id="NF007695">
    <property type="entry name" value="PRK10376.1"/>
    <property type="match status" value="1"/>
</dbReference>
<dbReference type="PANTHER" id="PTHR43625">
    <property type="entry name" value="AFLATOXIN B1 ALDEHYDE REDUCTASE"/>
    <property type="match status" value="1"/>
</dbReference>
<keyword evidence="4" id="KW-1185">Reference proteome</keyword>
<reference evidence="3 4" key="1">
    <citation type="submission" date="2019-01" db="EMBL/GenBank/DDBJ databases">
        <title>Ktedonosporobacter rubrisoli SCAWS-G2.</title>
        <authorList>
            <person name="Huang Y."/>
            <person name="Yan B."/>
        </authorList>
    </citation>
    <scope>NUCLEOTIDE SEQUENCE [LARGE SCALE GENOMIC DNA]</scope>
    <source>
        <strain evidence="3 4">SCAWS-G2</strain>
    </source>
</reference>
<dbReference type="InterPro" id="IPR023210">
    <property type="entry name" value="NADP_OxRdtase_dom"/>
</dbReference>
<dbReference type="Proteomes" id="UP000290365">
    <property type="component" value="Chromosome"/>
</dbReference>
<gene>
    <name evidence="3" type="ORF">EPA93_06310</name>
</gene>
<dbReference type="GO" id="GO:0016491">
    <property type="term" value="F:oxidoreductase activity"/>
    <property type="evidence" value="ECO:0007669"/>
    <property type="project" value="UniProtKB-KW"/>
</dbReference>
<keyword evidence="1" id="KW-0560">Oxidoreductase</keyword>
<dbReference type="PANTHER" id="PTHR43625:SF40">
    <property type="entry name" value="ALDO-KETO REDUCTASE YAKC [NADP(+)]"/>
    <property type="match status" value="1"/>
</dbReference>
<dbReference type="Pfam" id="PF00248">
    <property type="entry name" value="Aldo_ket_red"/>
    <property type="match status" value="1"/>
</dbReference>
<evidence type="ECO:0000313" key="3">
    <source>
        <dbReference type="EMBL" id="QBD83385.1"/>
    </source>
</evidence>
<dbReference type="CDD" id="cd19088">
    <property type="entry name" value="AKR_AKR13B1"/>
    <property type="match status" value="1"/>
</dbReference>
<name>A0A4P6K5L1_KTERU</name>
<sequence length="292" mass="32374">MEEQHTISAWAAGTLTLGKDLVVNRLGFGAMQLPGPGVWGEPASPEEAKAVLHRAVELGVNFIDTAAFYGPEVANRFIQEALYPYPEGLVIATKVGAKRGKDQSWSADMRPERLRAACEENIRQLRLDPLPLVHCRYMEDADVPFGEAVGTLAELQRKGMIRHIGVSNVSLQQLREAQAVTSIVSVQNFYNFAYRQGEDLFEVCRREQIAFIPAFPLAMGQFEHFGSRLDALAQRYHATTAQTALAWLLTCSPIMLPIPGTSSRVHLEENIAAAGIRFTEEEMMLLEDHGSH</sequence>
<dbReference type="Gene3D" id="3.20.20.100">
    <property type="entry name" value="NADP-dependent oxidoreductase domain"/>
    <property type="match status" value="1"/>
</dbReference>
<accession>A0A4P6K5L1</accession>
<evidence type="ECO:0000313" key="4">
    <source>
        <dbReference type="Proteomes" id="UP000290365"/>
    </source>
</evidence>
<dbReference type="EMBL" id="CP035758">
    <property type="protein sequence ID" value="QBD83385.1"/>
    <property type="molecule type" value="Genomic_DNA"/>
</dbReference>